<accession>A0AC34FAJ7</accession>
<name>A0AC34FAJ7_9BILA</name>
<evidence type="ECO:0000313" key="1">
    <source>
        <dbReference type="Proteomes" id="UP000887579"/>
    </source>
</evidence>
<dbReference type="Proteomes" id="UP000887579">
    <property type="component" value="Unplaced"/>
</dbReference>
<organism evidence="1 2">
    <name type="scientific">Panagrolaimus sp. ES5</name>
    <dbReference type="NCBI Taxonomy" id="591445"/>
    <lineage>
        <taxon>Eukaryota</taxon>
        <taxon>Metazoa</taxon>
        <taxon>Ecdysozoa</taxon>
        <taxon>Nematoda</taxon>
        <taxon>Chromadorea</taxon>
        <taxon>Rhabditida</taxon>
        <taxon>Tylenchina</taxon>
        <taxon>Panagrolaimomorpha</taxon>
        <taxon>Panagrolaimoidea</taxon>
        <taxon>Panagrolaimidae</taxon>
        <taxon>Panagrolaimus</taxon>
    </lineage>
</organism>
<reference evidence="2" key="1">
    <citation type="submission" date="2022-11" db="UniProtKB">
        <authorList>
            <consortium name="WormBaseParasite"/>
        </authorList>
    </citation>
    <scope>IDENTIFICATION</scope>
</reference>
<sequence length="674" mass="76994">MLRTDDFKTKILQHAVYRDNVAAVLCNVYDLDGYYKTLLRHTLVRPLVYNVLSRQLQTFLKLPYEKNYQHAATKFKIQASLEFVEEMKKCARPVIDAIVATCFGADGRSGPAIYTFTIKKLEVIDDFDTFGNFIIVKSCDLHGTAPFVVYQGTCERKPNGDYIFYGSHADATSRFAKTDKITVFRKPYSREFENWCRLARDVYKMDDISIKVFDPLPDPPENSVIHQVQVSRALNQSQELAVKGLLNQNPRNAFVLFGPPGTGKTYTLITAIEAIKNAFDKRNENFRFLICAHSNMAVDNFAIALVNAGIFENREMFRAYSSQLNDSPCHPSIDRITYSERDAGYAVPHNQKNWSREKRVVMCTIGFHRSLLKAFGIGDFSHIYIDEAGQARDPEVLMPLFTFGNKNTCFAIAGDPKQLGPVITSEILRNPEYNCDLSTLSRLCDNNIYGEFCSNGKNFVMLNINFRSQQYITKLVSNLFYDNNLLSSEPSDCNDYIDRCILLGNSKYPIIFWAVNGKEIRGSTLSFKNEFEASVVCEAIYTLMQYKENENNEPITPLIESKIGVVTPYKDNVNEIKKRLQKSYPTVTVDCVERYQGSERDVIIFSAVRTESLGFLSDSKRLCTAISRPRKLLVIIGCPKLLVKDEKWKKMIYYLYQCGGVFPRRTDGIWNNLF</sequence>
<evidence type="ECO:0000313" key="2">
    <source>
        <dbReference type="WBParaSite" id="ES5_v2.g13953.t1"/>
    </source>
</evidence>
<proteinExistence type="predicted"/>
<protein>
    <submittedName>
        <fullName evidence="2">RNA helicase</fullName>
    </submittedName>
</protein>
<dbReference type="WBParaSite" id="ES5_v2.g13953.t1">
    <property type="protein sequence ID" value="ES5_v2.g13953.t1"/>
    <property type="gene ID" value="ES5_v2.g13953"/>
</dbReference>